<dbReference type="AlphaFoldDB" id="A0A517VWC1"/>
<accession>A0A517VWC1</accession>
<dbReference type="PANTHER" id="PTHR45947">
    <property type="entry name" value="SULFOQUINOVOSYL TRANSFERASE SQD2"/>
    <property type="match status" value="1"/>
</dbReference>
<dbReference type="EMBL" id="CP037920">
    <property type="protein sequence ID" value="QDT97298.1"/>
    <property type="molecule type" value="Genomic_DNA"/>
</dbReference>
<dbReference type="Proteomes" id="UP000318704">
    <property type="component" value="Chromosome"/>
</dbReference>
<evidence type="ECO:0000313" key="4">
    <source>
        <dbReference type="Proteomes" id="UP000318704"/>
    </source>
</evidence>
<evidence type="ECO:0000313" key="3">
    <source>
        <dbReference type="EMBL" id="QDT97298.1"/>
    </source>
</evidence>
<evidence type="ECO:0000259" key="2">
    <source>
        <dbReference type="Pfam" id="PF13439"/>
    </source>
</evidence>
<dbReference type="SUPFAM" id="SSF53756">
    <property type="entry name" value="UDP-Glycosyltransferase/glycogen phosphorylase"/>
    <property type="match status" value="1"/>
</dbReference>
<dbReference type="Gene3D" id="3.40.50.2000">
    <property type="entry name" value="Glycogen Phosphorylase B"/>
    <property type="match status" value="2"/>
</dbReference>
<keyword evidence="3" id="KW-0328">Glycosyltransferase</keyword>
<organism evidence="3 4">
    <name type="scientific">Gimesia aquarii</name>
    <dbReference type="NCBI Taxonomy" id="2527964"/>
    <lineage>
        <taxon>Bacteria</taxon>
        <taxon>Pseudomonadati</taxon>
        <taxon>Planctomycetota</taxon>
        <taxon>Planctomycetia</taxon>
        <taxon>Planctomycetales</taxon>
        <taxon>Planctomycetaceae</taxon>
        <taxon>Gimesia</taxon>
    </lineage>
</organism>
<sequence>MKILFISSVFPNSLQPGKGTFNYSMIQALSELHQTHVVSPVSWMDEFSHYFKDKTRLNREWLPTDITDSLSIEYPRFYYLPKLFHQFYGQFLHWSINRRLHETISQFQPDIILSYWLHPDGEVAVKAAREHGIPVVVMTGGSDILLLTKNHRRKRAIKSVLQQADGVITVSNDIKQAVKNLDIHSEKINTVYRGVDQNLFTPGNQQEARQRLGLPHNRKIIVSVGRLEPVKGHSVLLDACHKISKQGTPFTCYVLGDGSLKAVLSQKIKQYGLGEYFQLTGSQQQSRLADWYRAADFIVLPSISEGIPNVLLEAISCGRSFVASNVGGIPEIADPSCDQLVPPDNSERLAEAITDMLDSPDQNEKRDFKPNSWKESAMHLSQILSDCSVQFTSELTIKQKSSSVDQHKKRKVEQQT</sequence>
<dbReference type="Pfam" id="PF13439">
    <property type="entry name" value="Glyco_transf_4"/>
    <property type="match status" value="1"/>
</dbReference>
<feature type="domain" description="Glycosyl transferase family 1" evidence="1">
    <location>
        <begin position="205"/>
        <end position="369"/>
    </location>
</feature>
<reference evidence="3 4" key="1">
    <citation type="submission" date="2019-03" db="EMBL/GenBank/DDBJ databases">
        <title>Deep-cultivation of Planctomycetes and their phenomic and genomic characterization uncovers novel biology.</title>
        <authorList>
            <person name="Wiegand S."/>
            <person name="Jogler M."/>
            <person name="Boedeker C."/>
            <person name="Pinto D."/>
            <person name="Vollmers J."/>
            <person name="Rivas-Marin E."/>
            <person name="Kohn T."/>
            <person name="Peeters S.H."/>
            <person name="Heuer A."/>
            <person name="Rast P."/>
            <person name="Oberbeckmann S."/>
            <person name="Bunk B."/>
            <person name="Jeske O."/>
            <person name="Meyerdierks A."/>
            <person name="Storesund J.E."/>
            <person name="Kallscheuer N."/>
            <person name="Luecker S."/>
            <person name="Lage O.M."/>
            <person name="Pohl T."/>
            <person name="Merkel B.J."/>
            <person name="Hornburger P."/>
            <person name="Mueller R.-W."/>
            <person name="Bruemmer F."/>
            <person name="Labrenz M."/>
            <person name="Spormann A.M."/>
            <person name="Op den Camp H."/>
            <person name="Overmann J."/>
            <person name="Amann R."/>
            <person name="Jetten M.S.M."/>
            <person name="Mascher T."/>
            <person name="Medema M.H."/>
            <person name="Devos D.P."/>
            <person name="Kaster A.-K."/>
            <person name="Ovreas L."/>
            <person name="Rohde M."/>
            <person name="Galperin M.Y."/>
            <person name="Jogler C."/>
        </authorList>
    </citation>
    <scope>NUCLEOTIDE SEQUENCE [LARGE SCALE GENOMIC DNA]</scope>
    <source>
        <strain evidence="3 4">V144</strain>
    </source>
</reference>
<name>A0A517VWC1_9PLAN</name>
<dbReference type="KEGG" id="gaw:V144x_27710"/>
<dbReference type="GO" id="GO:0016757">
    <property type="term" value="F:glycosyltransferase activity"/>
    <property type="evidence" value="ECO:0007669"/>
    <property type="project" value="UniProtKB-KW"/>
</dbReference>
<evidence type="ECO:0000259" key="1">
    <source>
        <dbReference type="Pfam" id="PF00534"/>
    </source>
</evidence>
<dbReference type="EC" id="2.4.-.-" evidence="3"/>
<feature type="domain" description="Glycosyltransferase subfamily 4-like N-terminal" evidence="2">
    <location>
        <begin position="19"/>
        <end position="197"/>
    </location>
</feature>
<proteinExistence type="predicted"/>
<dbReference type="Pfam" id="PF00534">
    <property type="entry name" value="Glycos_transf_1"/>
    <property type="match status" value="1"/>
</dbReference>
<dbReference type="RefSeq" id="WP_144985665.1">
    <property type="nucleotide sequence ID" value="NZ_CP037920.1"/>
</dbReference>
<protein>
    <submittedName>
        <fullName evidence="3">Teichuronic acid biosynthesis glycosyltransferase TuaC</fullName>
        <ecNumber evidence="3">2.4.-.-</ecNumber>
    </submittedName>
</protein>
<keyword evidence="3" id="KW-0808">Transferase</keyword>
<dbReference type="InterPro" id="IPR028098">
    <property type="entry name" value="Glyco_trans_4-like_N"/>
</dbReference>
<gene>
    <name evidence="3" type="primary">tuaC</name>
    <name evidence="3" type="ORF">V144x_27710</name>
</gene>
<dbReference type="InterPro" id="IPR001296">
    <property type="entry name" value="Glyco_trans_1"/>
</dbReference>
<dbReference type="PANTHER" id="PTHR45947:SF15">
    <property type="entry name" value="TEICHURONIC ACID BIOSYNTHESIS GLYCOSYLTRANSFERASE TUAC-RELATED"/>
    <property type="match status" value="1"/>
</dbReference>
<dbReference type="InterPro" id="IPR050194">
    <property type="entry name" value="Glycosyltransferase_grp1"/>
</dbReference>